<feature type="transmembrane region" description="Helical" evidence="1">
    <location>
        <begin position="213"/>
        <end position="229"/>
    </location>
</feature>
<dbReference type="EMBL" id="CP043329">
    <property type="protein sequence ID" value="QEK50319.1"/>
    <property type="molecule type" value="Genomic_DNA"/>
</dbReference>
<organism evidence="2 3">
    <name type="scientific">Pedobacter aquae</name>
    <dbReference type="NCBI Taxonomy" id="2605747"/>
    <lineage>
        <taxon>Bacteria</taxon>
        <taxon>Pseudomonadati</taxon>
        <taxon>Bacteroidota</taxon>
        <taxon>Sphingobacteriia</taxon>
        <taxon>Sphingobacteriales</taxon>
        <taxon>Sphingobacteriaceae</taxon>
        <taxon>Pedobacter</taxon>
    </lineage>
</organism>
<feature type="transmembrane region" description="Helical" evidence="1">
    <location>
        <begin position="415"/>
        <end position="433"/>
    </location>
</feature>
<keyword evidence="1" id="KW-1133">Transmembrane helix</keyword>
<dbReference type="RefSeq" id="WP_149073525.1">
    <property type="nucleotide sequence ID" value="NZ_CP043329.1"/>
</dbReference>
<proteinExistence type="predicted"/>
<evidence type="ECO:0000313" key="2">
    <source>
        <dbReference type="EMBL" id="QEK50319.1"/>
    </source>
</evidence>
<evidence type="ECO:0000256" key="1">
    <source>
        <dbReference type="SAM" id="Phobius"/>
    </source>
</evidence>
<dbReference type="KEGG" id="pej:FYC62_00540"/>
<feature type="transmembrane region" description="Helical" evidence="1">
    <location>
        <begin position="389"/>
        <end position="408"/>
    </location>
</feature>
<dbReference type="Proteomes" id="UP000323653">
    <property type="component" value="Chromosome"/>
</dbReference>
<feature type="transmembrane region" description="Helical" evidence="1">
    <location>
        <begin position="439"/>
        <end position="458"/>
    </location>
</feature>
<feature type="transmembrane region" description="Helical" evidence="1">
    <location>
        <begin position="234"/>
        <end position="254"/>
    </location>
</feature>
<sequence>MGKFKSISPIGHIILVAGLIYSLLSVNPLHTFLAVVLPFILVKLSWKNDEAPILFTALMTQYMAISVKVFYANYSNLAFDDISLHRYPDYINEAYYWGMGGLVTLALGIHFAIRGFKHTNNTSILAASHQFNGDKLGKLYLLLAIAYPILFKLSFSIGGLQQPLSKLIEFKWALFFIFMIYAFYKNEKKMFLWIASAELLFSFTGFFSGFKDYFLILFIGMVVLYGQNFKLQNIIPLGVILIVGFYTLMIWQYVKPAYREFLNAGQKTQTSVRSTEESLFKLYNLVTEIDSTGIKEGFEATVNRLSYIEFLSGAIEHVPYQLEHTNGELWLGAVERVLKPRILFPEKAAIDDSEKARLYTGQDYSGVESGTSISLGYFAESYVDFGKTGMLLILLVFGFVIGSIYRYILKQSPDLLIGTALTIPLFFVIFNYERALDKIFGALFMYLIIYLAFNRLVIKKTIEYLKND</sequence>
<gene>
    <name evidence="2" type="ORF">FYC62_00540</name>
</gene>
<feature type="transmembrane region" description="Helical" evidence="1">
    <location>
        <begin position="139"/>
        <end position="161"/>
    </location>
</feature>
<accession>A0A5C0VE33</accession>
<feature type="transmembrane region" description="Helical" evidence="1">
    <location>
        <begin position="94"/>
        <end position="113"/>
    </location>
</feature>
<evidence type="ECO:0000313" key="3">
    <source>
        <dbReference type="Proteomes" id="UP000323653"/>
    </source>
</evidence>
<keyword evidence="1" id="KW-0812">Transmembrane</keyword>
<dbReference type="AlphaFoldDB" id="A0A5C0VE33"/>
<keyword evidence="3" id="KW-1185">Reference proteome</keyword>
<feature type="transmembrane region" description="Helical" evidence="1">
    <location>
        <begin position="167"/>
        <end position="184"/>
    </location>
</feature>
<feature type="transmembrane region" description="Helical" evidence="1">
    <location>
        <begin position="53"/>
        <end position="74"/>
    </location>
</feature>
<keyword evidence="1" id="KW-0472">Membrane</keyword>
<feature type="transmembrane region" description="Helical" evidence="1">
    <location>
        <begin position="7"/>
        <end position="24"/>
    </location>
</feature>
<protein>
    <recommendedName>
        <fullName evidence="4">O-antigen polysaccharide polymerase Wzy</fullName>
    </recommendedName>
</protein>
<reference evidence="2 3" key="1">
    <citation type="submission" date="2019-08" db="EMBL/GenBank/DDBJ databases">
        <title>Pedobacter sp. nov., isolated from Han river, South Korea.</title>
        <authorList>
            <person name="Lee D.-H."/>
            <person name="Kim Y.-S."/>
            <person name="Hwang E.-M."/>
            <person name="Le Tran T.C."/>
            <person name="Cha C.-J."/>
        </authorList>
    </citation>
    <scope>NUCLEOTIDE SEQUENCE [LARGE SCALE GENOMIC DNA]</scope>
    <source>
        <strain evidence="2 3">CJ43</strain>
    </source>
</reference>
<name>A0A5C0VE33_9SPHI</name>
<evidence type="ECO:0008006" key="4">
    <source>
        <dbReference type="Google" id="ProtNLM"/>
    </source>
</evidence>